<dbReference type="Proteomes" id="UP001228905">
    <property type="component" value="Unassembled WGS sequence"/>
</dbReference>
<name>A0ABU0IMQ0_9CAUL</name>
<dbReference type="Pfam" id="PF06282">
    <property type="entry name" value="DUF1036"/>
    <property type="match status" value="1"/>
</dbReference>
<dbReference type="InterPro" id="IPR009380">
    <property type="entry name" value="DUF1036"/>
</dbReference>
<sequence length="148" mass="15945">MAAILALASISPAWSQTHPGGGGGYTSKPSSGSGMVNVHLCNKTSLKIYVALGYRESIGSNNWIVEGWKNISPYSCFDIRVPNDSVIYDYAEDDEDGSWGGDFQLCVQHPGPFRRVNSGDYTCDAKELKGFATVDVTGLADKTVNFNP</sequence>
<evidence type="ECO:0000313" key="2">
    <source>
        <dbReference type="Proteomes" id="UP001228905"/>
    </source>
</evidence>
<organism evidence="1 2">
    <name type="scientific">Caulobacter ginsengisoli</name>
    <dbReference type="NCBI Taxonomy" id="400775"/>
    <lineage>
        <taxon>Bacteria</taxon>
        <taxon>Pseudomonadati</taxon>
        <taxon>Pseudomonadota</taxon>
        <taxon>Alphaproteobacteria</taxon>
        <taxon>Caulobacterales</taxon>
        <taxon>Caulobacteraceae</taxon>
        <taxon>Caulobacter</taxon>
    </lineage>
</organism>
<protein>
    <submittedName>
        <fullName evidence="1">Membrane protein</fullName>
    </submittedName>
</protein>
<gene>
    <name evidence="1" type="ORF">QO010_001046</name>
</gene>
<comment type="caution">
    <text evidence="1">The sequence shown here is derived from an EMBL/GenBank/DDBJ whole genome shotgun (WGS) entry which is preliminary data.</text>
</comment>
<accession>A0ABU0IMQ0</accession>
<reference evidence="1 2" key="1">
    <citation type="submission" date="2023-07" db="EMBL/GenBank/DDBJ databases">
        <title>Genomic Encyclopedia of Type Strains, Phase IV (KMG-IV): sequencing the most valuable type-strain genomes for metagenomic binning, comparative biology and taxonomic classification.</title>
        <authorList>
            <person name="Goeker M."/>
        </authorList>
    </citation>
    <scope>NUCLEOTIDE SEQUENCE [LARGE SCALE GENOMIC DNA]</scope>
    <source>
        <strain evidence="1 2">DSM 18695</strain>
    </source>
</reference>
<dbReference type="EMBL" id="JAUSVS010000001">
    <property type="protein sequence ID" value="MDQ0463298.1"/>
    <property type="molecule type" value="Genomic_DNA"/>
</dbReference>
<proteinExistence type="predicted"/>
<evidence type="ECO:0000313" key="1">
    <source>
        <dbReference type="EMBL" id="MDQ0463298.1"/>
    </source>
</evidence>
<keyword evidence="2" id="KW-1185">Reference proteome</keyword>